<feature type="transmembrane region" description="Helical" evidence="10">
    <location>
        <begin position="290"/>
        <end position="309"/>
    </location>
</feature>
<evidence type="ECO:0000256" key="3">
    <source>
        <dbReference type="ARBA" id="ARBA00022507"/>
    </source>
</evidence>
<proteinExistence type="inferred from homology"/>
<dbReference type="Proteomes" id="UP001150266">
    <property type="component" value="Unassembled WGS sequence"/>
</dbReference>
<dbReference type="PANTHER" id="PTHR28097:SF1">
    <property type="entry name" value="PHEROMONE A FACTOR RECEPTOR"/>
    <property type="match status" value="1"/>
</dbReference>
<evidence type="ECO:0000256" key="4">
    <source>
        <dbReference type="ARBA" id="ARBA00022692"/>
    </source>
</evidence>
<evidence type="ECO:0000256" key="10">
    <source>
        <dbReference type="SAM" id="Phobius"/>
    </source>
</evidence>
<dbReference type="AlphaFoldDB" id="A0A9W8ZW33"/>
<feature type="transmembrane region" description="Helical" evidence="10">
    <location>
        <begin position="111"/>
        <end position="130"/>
    </location>
</feature>
<keyword evidence="4 10" id="KW-0812">Transmembrane</keyword>
<evidence type="ECO:0000256" key="1">
    <source>
        <dbReference type="ARBA" id="ARBA00004141"/>
    </source>
</evidence>
<dbReference type="EMBL" id="JAOTPV010000036">
    <property type="protein sequence ID" value="KAJ4468525.1"/>
    <property type="molecule type" value="Genomic_DNA"/>
</dbReference>
<dbReference type="CDD" id="cd14966">
    <property type="entry name" value="7tmD_STE3"/>
    <property type="match status" value="1"/>
</dbReference>
<reference evidence="11" key="1">
    <citation type="submission" date="2022-08" db="EMBL/GenBank/DDBJ databases">
        <title>A Global Phylogenomic Analysis of the Shiitake Genus Lentinula.</title>
        <authorList>
            <consortium name="DOE Joint Genome Institute"/>
            <person name="Sierra-Patev S."/>
            <person name="Min B."/>
            <person name="Naranjo-Ortiz M."/>
            <person name="Looney B."/>
            <person name="Konkel Z."/>
            <person name="Slot J.C."/>
            <person name="Sakamoto Y."/>
            <person name="Steenwyk J.L."/>
            <person name="Rokas A."/>
            <person name="Carro J."/>
            <person name="Camarero S."/>
            <person name="Ferreira P."/>
            <person name="Molpeceres G."/>
            <person name="Ruiz-Duenas F.J."/>
            <person name="Serrano A."/>
            <person name="Henrissat B."/>
            <person name="Drula E."/>
            <person name="Hughes K.W."/>
            <person name="Mata J.L."/>
            <person name="Ishikawa N.K."/>
            <person name="Vargas-Isla R."/>
            <person name="Ushijima S."/>
            <person name="Smith C.A."/>
            <person name="Ahrendt S."/>
            <person name="Andreopoulos W."/>
            <person name="He G."/>
            <person name="Labutti K."/>
            <person name="Lipzen A."/>
            <person name="Ng V."/>
            <person name="Riley R."/>
            <person name="Sandor L."/>
            <person name="Barry K."/>
            <person name="Martinez A.T."/>
            <person name="Xiao Y."/>
            <person name="Gibbons J.G."/>
            <person name="Terashima K."/>
            <person name="Grigoriev I.V."/>
            <person name="Hibbett D.S."/>
        </authorList>
    </citation>
    <scope>NUCLEOTIDE SEQUENCE</scope>
    <source>
        <strain evidence="11">JLM2183</strain>
    </source>
</reference>
<evidence type="ECO:0000256" key="2">
    <source>
        <dbReference type="ARBA" id="ARBA00011085"/>
    </source>
</evidence>
<accession>A0A9W8ZW33</accession>
<dbReference type="GO" id="GO:0004934">
    <property type="term" value="F:mating-type alpha-factor pheromone receptor activity"/>
    <property type="evidence" value="ECO:0007669"/>
    <property type="project" value="InterPro"/>
</dbReference>
<dbReference type="GO" id="GO:0005886">
    <property type="term" value="C:plasma membrane"/>
    <property type="evidence" value="ECO:0007669"/>
    <property type="project" value="TreeGrafter"/>
</dbReference>
<evidence type="ECO:0000256" key="9">
    <source>
        <dbReference type="ARBA" id="ARBA00023224"/>
    </source>
</evidence>
<gene>
    <name evidence="11" type="ORF">J3R30DRAFT_3305433</name>
</gene>
<keyword evidence="3" id="KW-0589">Pheromone response</keyword>
<evidence type="ECO:0000256" key="6">
    <source>
        <dbReference type="ARBA" id="ARBA00023040"/>
    </source>
</evidence>
<name>A0A9W8ZW33_9AGAR</name>
<sequence>MANLDYPLFPIFAFFGFVLPLIPLPWHFQAWNSGTCYFMLWASVACLNQFVNSIIWKGNVINSAPVWCDISIRITMAATAGLPSSSFCIIRRLYGIVSIRTVSISRAEKRRAIVIDSLICVLGPLIYLALRRFYVFQILVSNRYSCSFPEYIVQGHRFNIFEDLGCAPALYDSLPLYFITYSWSIIFGIASAVYFFTLHTFARRRLEFAQFLSSSKTLTVGRYFRLMALAMTEMLCTVPLSAITIWLTATSAPMGPWISLGNTHFDFSRVDQYPAVIYNANPRFAASIQFNRWASVACSLIFFILFGFAEEARRNYKMWFQSLQHLFGFKSITVPFTATKRK</sequence>
<keyword evidence="12" id="KW-1185">Reference proteome</keyword>
<dbReference type="OrthoDB" id="2874149at2759"/>
<evidence type="ECO:0000256" key="7">
    <source>
        <dbReference type="ARBA" id="ARBA00023136"/>
    </source>
</evidence>
<evidence type="ECO:0000313" key="11">
    <source>
        <dbReference type="EMBL" id="KAJ4468525.1"/>
    </source>
</evidence>
<keyword evidence="6" id="KW-0297">G-protein coupled receptor</keyword>
<feature type="transmembrane region" description="Helical" evidence="10">
    <location>
        <begin position="6"/>
        <end position="26"/>
    </location>
</feature>
<dbReference type="PRINTS" id="PR00899">
    <property type="entry name" value="GPCRSTE3"/>
</dbReference>
<evidence type="ECO:0000256" key="5">
    <source>
        <dbReference type="ARBA" id="ARBA00022989"/>
    </source>
</evidence>
<protein>
    <submittedName>
        <fullName evidence="11">Pheromone receptor</fullName>
    </submittedName>
</protein>
<keyword evidence="5 10" id="KW-1133">Transmembrane helix</keyword>
<dbReference type="PRINTS" id="PR00901">
    <property type="entry name" value="PHEROMONEBAR"/>
</dbReference>
<keyword evidence="9" id="KW-0807">Transducer</keyword>
<dbReference type="InterPro" id="IPR000481">
    <property type="entry name" value="GPCR_Pheromne_B_alpha_rcpt"/>
</dbReference>
<dbReference type="InterPro" id="IPR001499">
    <property type="entry name" value="GPCR_STE3"/>
</dbReference>
<comment type="subcellular location">
    <subcellularLocation>
        <location evidence="1">Membrane</location>
        <topology evidence="1">Multi-pass membrane protein</topology>
    </subcellularLocation>
</comment>
<dbReference type="Pfam" id="PF02076">
    <property type="entry name" value="STE3"/>
    <property type="match status" value="2"/>
</dbReference>
<dbReference type="PANTHER" id="PTHR28097">
    <property type="entry name" value="PHEROMONE A FACTOR RECEPTOR"/>
    <property type="match status" value="1"/>
</dbReference>
<keyword evidence="8 11" id="KW-0675">Receptor</keyword>
<feature type="transmembrane region" description="Helical" evidence="10">
    <location>
        <begin position="223"/>
        <end position="247"/>
    </location>
</feature>
<keyword evidence="7 10" id="KW-0472">Membrane</keyword>
<evidence type="ECO:0000313" key="12">
    <source>
        <dbReference type="Proteomes" id="UP001150266"/>
    </source>
</evidence>
<feature type="transmembrane region" description="Helical" evidence="10">
    <location>
        <begin position="178"/>
        <end position="202"/>
    </location>
</feature>
<evidence type="ECO:0000256" key="8">
    <source>
        <dbReference type="ARBA" id="ARBA00023170"/>
    </source>
</evidence>
<feature type="transmembrane region" description="Helical" evidence="10">
    <location>
        <begin position="38"/>
        <end position="58"/>
    </location>
</feature>
<comment type="caution">
    <text evidence="11">The sequence shown here is derived from an EMBL/GenBank/DDBJ whole genome shotgun (WGS) entry which is preliminary data.</text>
</comment>
<comment type="similarity">
    <text evidence="2">Belongs to the G-protein coupled receptor 4 family.</text>
</comment>
<dbReference type="GO" id="GO:0000750">
    <property type="term" value="P:pheromone-dependent signal transduction involved in conjugation with cellular fusion"/>
    <property type="evidence" value="ECO:0007669"/>
    <property type="project" value="TreeGrafter"/>
</dbReference>
<organism evidence="11 12">
    <name type="scientific">Lentinula aciculospora</name>
    <dbReference type="NCBI Taxonomy" id="153920"/>
    <lineage>
        <taxon>Eukaryota</taxon>
        <taxon>Fungi</taxon>
        <taxon>Dikarya</taxon>
        <taxon>Basidiomycota</taxon>
        <taxon>Agaricomycotina</taxon>
        <taxon>Agaricomycetes</taxon>
        <taxon>Agaricomycetidae</taxon>
        <taxon>Agaricales</taxon>
        <taxon>Marasmiineae</taxon>
        <taxon>Omphalotaceae</taxon>
        <taxon>Lentinula</taxon>
    </lineage>
</organism>